<dbReference type="AlphaFoldDB" id="A0A6I3KR10"/>
<accession>A0A6I3KR10</accession>
<gene>
    <name evidence="1" type="ORF">GIW81_12495</name>
</gene>
<dbReference type="InterPro" id="IPR025187">
    <property type="entry name" value="DUF4112"/>
</dbReference>
<organism evidence="1 2">
    <name type="scientific">Hyphomicrobium album</name>
    <dbReference type="NCBI Taxonomy" id="2665159"/>
    <lineage>
        <taxon>Bacteria</taxon>
        <taxon>Pseudomonadati</taxon>
        <taxon>Pseudomonadota</taxon>
        <taxon>Alphaproteobacteria</taxon>
        <taxon>Hyphomicrobiales</taxon>
        <taxon>Hyphomicrobiaceae</taxon>
        <taxon>Hyphomicrobium</taxon>
    </lineage>
</organism>
<sequence length="155" mass="16814">MAYVNPGAPGTFERVEKLERRKVEAALARLNMVARTMDSLFAIPGTRLRLGVDSVIGLVPVVGDIVAHAVAAYLIWEAKQLGVSKLTLWRMVGNTLIDTVVGAVPLVGDAFDVVFKANMKNMRLLQRHLEKQGYQMAAPGAGSGPIIQGDYRRVA</sequence>
<dbReference type="PANTHER" id="PTHR35519">
    <property type="entry name" value="MEMBRANE PROTEINS"/>
    <property type="match status" value="1"/>
</dbReference>
<comment type="caution">
    <text evidence="1">The sequence shown here is derived from an EMBL/GenBank/DDBJ whole genome shotgun (WGS) entry which is preliminary data.</text>
</comment>
<name>A0A6I3KR10_9HYPH</name>
<dbReference type="Pfam" id="PF13430">
    <property type="entry name" value="DUF4112"/>
    <property type="match status" value="1"/>
</dbReference>
<dbReference type="EMBL" id="WMBQ01000002">
    <property type="protein sequence ID" value="MTD95151.1"/>
    <property type="molecule type" value="Genomic_DNA"/>
</dbReference>
<evidence type="ECO:0000313" key="1">
    <source>
        <dbReference type="EMBL" id="MTD95151.1"/>
    </source>
</evidence>
<proteinExistence type="predicted"/>
<evidence type="ECO:0000313" key="2">
    <source>
        <dbReference type="Proteomes" id="UP000440694"/>
    </source>
</evidence>
<keyword evidence="2" id="KW-1185">Reference proteome</keyword>
<reference evidence="1 2" key="1">
    <citation type="submission" date="2019-11" db="EMBL/GenBank/DDBJ databases">
        <title>Identification of a novel strain.</title>
        <authorList>
            <person name="Xu Q."/>
            <person name="Wang G."/>
        </authorList>
    </citation>
    <scope>NUCLEOTIDE SEQUENCE [LARGE SCALE GENOMIC DNA]</scope>
    <source>
        <strain evidence="2">xq</strain>
    </source>
</reference>
<dbReference type="RefSeq" id="WP_154739722.1">
    <property type="nucleotide sequence ID" value="NZ_WMBQ01000002.1"/>
</dbReference>
<dbReference type="Proteomes" id="UP000440694">
    <property type="component" value="Unassembled WGS sequence"/>
</dbReference>
<dbReference type="PANTHER" id="PTHR35519:SF2">
    <property type="entry name" value="PH DOMAIN PROTEIN"/>
    <property type="match status" value="1"/>
</dbReference>
<protein>
    <submittedName>
        <fullName evidence="1">DUF4112 domain-containing protein</fullName>
    </submittedName>
</protein>